<evidence type="ECO:0000313" key="3">
    <source>
        <dbReference type="Proteomes" id="UP000186720"/>
    </source>
</evidence>
<dbReference type="RefSeq" id="WP_074489109.1">
    <property type="nucleotide sequence ID" value="NZ_FPAM01000030.1"/>
</dbReference>
<dbReference type="EMBL" id="MPPL01000001">
    <property type="protein sequence ID" value="OKS86413.1"/>
    <property type="molecule type" value="Genomic_DNA"/>
</dbReference>
<evidence type="ECO:0000313" key="2">
    <source>
        <dbReference type="EMBL" id="OKS86413.1"/>
    </source>
</evidence>
<name>A0A1Q5ZXC5_9SPHI</name>
<sequence length="73" mass="8477">MTDEELIAYFEYAKLPETLRLDRASTQLNVRKSVDRSLEVMLADPKDVHSRYHLKRIAAAIENPYSGPEIPRF</sequence>
<protein>
    <recommendedName>
        <fullName evidence="1">DUF6965 domain-containing protein</fullName>
    </recommendedName>
</protein>
<dbReference type="Pfam" id="PF22292">
    <property type="entry name" value="DUF6965"/>
    <property type="match status" value="1"/>
</dbReference>
<proteinExistence type="predicted"/>
<evidence type="ECO:0000259" key="1">
    <source>
        <dbReference type="Pfam" id="PF22292"/>
    </source>
</evidence>
<dbReference type="Proteomes" id="UP000186720">
    <property type="component" value="Unassembled WGS sequence"/>
</dbReference>
<gene>
    <name evidence="2" type="ORF">RG47T_1869</name>
</gene>
<dbReference type="STRING" id="1302689.RG47T_1869"/>
<comment type="caution">
    <text evidence="2">The sequence shown here is derived from an EMBL/GenBank/DDBJ whole genome shotgun (WGS) entry which is preliminary data.</text>
</comment>
<feature type="domain" description="DUF6965" evidence="1">
    <location>
        <begin position="1"/>
        <end position="63"/>
    </location>
</feature>
<organism evidence="2 3">
    <name type="scientific">Mucilaginibacter polytrichastri</name>
    <dbReference type="NCBI Taxonomy" id="1302689"/>
    <lineage>
        <taxon>Bacteria</taxon>
        <taxon>Pseudomonadati</taxon>
        <taxon>Bacteroidota</taxon>
        <taxon>Sphingobacteriia</taxon>
        <taxon>Sphingobacteriales</taxon>
        <taxon>Sphingobacteriaceae</taxon>
        <taxon>Mucilaginibacter</taxon>
    </lineage>
</organism>
<keyword evidence="3" id="KW-1185">Reference proteome</keyword>
<dbReference type="OrthoDB" id="797849at2"/>
<dbReference type="AlphaFoldDB" id="A0A1Q5ZXC5"/>
<dbReference type="InterPro" id="IPR054238">
    <property type="entry name" value="DUF6965"/>
</dbReference>
<reference evidence="2 3" key="1">
    <citation type="submission" date="2016-11" db="EMBL/GenBank/DDBJ databases">
        <title>Whole Genome Sequencing of Mucilaginibacter polytrichastri RG4-7(T) isolated from the moss sample.</title>
        <authorList>
            <person name="Li Y."/>
        </authorList>
    </citation>
    <scope>NUCLEOTIDE SEQUENCE [LARGE SCALE GENOMIC DNA]</scope>
    <source>
        <strain evidence="2 3">RG4-7</strain>
    </source>
</reference>
<accession>A0A1Q5ZXC5</accession>